<comment type="caution">
    <text evidence="2">The sequence shown here is derived from an EMBL/GenBank/DDBJ whole genome shotgun (WGS) entry which is preliminary data.</text>
</comment>
<evidence type="ECO:0000313" key="3">
    <source>
        <dbReference type="Proteomes" id="UP001160148"/>
    </source>
</evidence>
<evidence type="ECO:0000256" key="1">
    <source>
        <dbReference type="SAM" id="MobiDB-lite"/>
    </source>
</evidence>
<keyword evidence="3" id="KW-1185">Reference proteome</keyword>
<dbReference type="AlphaFoldDB" id="A0AAV0VS10"/>
<gene>
    <name evidence="2" type="ORF">MEUPH1_LOCUS3920</name>
</gene>
<dbReference type="Proteomes" id="UP001160148">
    <property type="component" value="Unassembled WGS sequence"/>
</dbReference>
<accession>A0AAV0VS10</accession>
<organism evidence="2 3">
    <name type="scientific">Macrosiphum euphorbiae</name>
    <name type="common">potato aphid</name>
    <dbReference type="NCBI Taxonomy" id="13131"/>
    <lineage>
        <taxon>Eukaryota</taxon>
        <taxon>Metazoa</taxon>
        <taxon>Ecdysozoa</taxon>
        <taxon>Arthropoda</taxon>
        <taxon>Hexapoda</taxon>
        <taxon>Insecta</taxon>
        <taxon>Pterygota</taxon>
        <taxon>Neoptera</taxon>
        <taxon>Paraneoptera</taxon>
        <taxon>Hemiptera</taxon>
        <taxon>Sternorrhyncha</taxon>
        <taxon>Aphidomorpha</taxon>
        <taxon>Aphidoidea</taxon>
        <taxon>Aphididae</taxon>
        <taxon>Macrosiphini</taxon>
        <taxon>Macrosiphum</taxon>
    </lineage>
</organism>
<evidence type="ECO:0000313" key="2">
    <source>
        <dbReference type="EMBL" id="CAI6347097.1"/>
    </source>
</evidence>
<protein>
    <submittedName>
        <fullName evidence="2">Uncharacterized protein</fullName>
    </submittedName>
</protein>
<proteinExistence type="predicted"/>
<feature type="region of interest" description="Disordered" evidence="1">
    <location>
        <begin position="90"/>
        <end position="114"/>
    </location>
</feature>
<sequence>MEIRPVGTACRARPPPWQTSRPLRIGNRLPVGRTLQHLYHQFTRVELSNRGHQTLAFALERFAANKGVTSVVDLLTLAVGWAAVGTPGRRCTIDPPDEPVEATMPHHQLGEAKR</sequence>
<dbReference type="EMBL" id="CARXXK010000001">
    <property type="protein sequence ID" value="CAI6347097.1"/>
    <property type="molecule type" value="Genomic_DNA"/>
</dbReference>
<name>A0AAV0VS10_9HEMI</name>
<reference evidence="2 3" key="1">
    <citation type="submission" date="2023-01" db="EMBL/GenBank/DDBJ databases">
        <authorList>
            <person name="Whitehead M."/>
        </authorList>
    </citation>
    <scope>NUCLEOTIDE SEQUENCE [LARGE SCALE GENOMIC DNA]</scope>
</reference>